<keyword evidence="3" id="KW-0472">Membrane</keyword>
<keyword evidence="3" id="KW-0812">Transmembrane</keyword>
<name>A0A8J6C181_9EUKA</name>
<evidence type="ECO:0000256" key="3">
    <source>
        <dbReference type="SAM" id="Phobius"/>
    </source>
</evidence>
<dbReference type="AlphaFoldDB" id="A0A8J6C181"/>
<evidence type="ECO:0000313" key="4">
    <source>
        <dbReference type="EMBL" id="KAG9397311.1"/>
    </source>
</evidence>
<comment type="caution">
    <text evidence="4">The sequence shown here is derived from an EMBL/GenBank/DDBJ whole genome shotgun (WGS) entry which is preliminary data.</text>
</comment>
<accession>A0A8J6C181</accession>
<keyword evidence="5" id="KW-1185">Reference proteome</keyword>
<feature type="compositionally biased region" description="Low complexity" evidence="2">
    <location>
        <begin position="1"/>
        <end position="16"/>
    </location>
</feature>
<proteinExistence type="predicted"/>
<feature type="coiled-coil region" evidence="1">
    <location>
        <begin position="105"/>
        <end position="216"/>
    </location>
</feature>
<dbReference type="EMBL" id="JAHDYR010000003">
    <property type="protein sequence ID" value="KAG9397311.1"/>
    <property type="molecule type" value="Genomic_DNA"/>
</dbReference>
<organism evidence="4 5">
    <name type="scientific">Carpediemonas membranifera</name>
    <dbReference type="NCBI Taxonomy" id="201153"/>
    <lineage>
        <taxon>Eukaryota</taxon>
        <taxon>Metamonada</taxon>
        <taxon>Carpediemonas-like organisms</taxon>
        <taxon>Carpediemonas</taxon>
    </lineage>
</organism>
<keyword evidence="3" id="KW-1133">Transmembrane helix</keyword>
<feature type="region of interest" description="Disordered" evidence="2">
    <location>
        <begin position="1"/>
        <end position="20"/>
    </location>
</feature>
<gene>
    <name evidence="4" type="ORF">J8273_1226</name>
</gene>
<dbReference type="Proteomes" id="UP000717585">
    <property type="component" value="Unassembled WGS sequence"/>
</dbReference>
<keyword evidence="1" id="KW-0175">Coiled coil</keyword>
<reference evidence="4" key="1">
    <citation type="submission" date="2021-05" db="EMBL/GenBank/DDBJ databases">
        <title>A free-living protist that lacks canonical eukaryotic 1 DNA replication and segregation systems.</title>
        <authorList>
            <person name="Salas-Leiva D.E."/>
            <person name="Tromer E.C."/>
            <person name="Curtis B.A."/>
            <person name="Jerlstrom-Hultqvist J."/>
            <person name="Kolisko M."/>
            <person name="Yi Z."/>
            <person name="Salas-Leiva J.S."/>
            <person name="Gallot-Lavallee L."/>
            <person name="Kops G.J.P.L."/>
            <person name="Archibald J.M."/>
            <person name="Simpson A.G.B."/>
            <person name="Roger A.J."/>
        </authorList>
    </citation>
    <scope>NUCLEOTIDE SEQUENCE</scope>
    <source>
        <strain evidence="4">BICM</strain>
    </source>
</reference>
<evidence type="ECO:0000256" key="1">
    <source>
        <dbReference type="SAM" id="Coils"/>
    </source>
</evidence>
<sequence length="289" mass="31512">MITMASSRTSSGSSPSCAPVRPYPRPHTAFPAFPEVSVIHLANGDLQTILTVIGFIYTTSFTDVPTDSDSDTDSEIAALNSDRMVLLETELTRARSLYSKERAHAAALADRNDELHAELEGARSDLSLLTLQLDTVKHREKVANDEIKSLADSERQANTELKKQQLAVAQHVEQLSSMTEELLALRQREQAAKESAEELRGQVGELGETLRRAREENAARLSTVMPAEQEFRQLSSSLLRLKSELDRKPAELCTVAIGCDLTGFRVARAAAWAGLVVMAAAGLLVSVVV</sequence>
<protein>
    <submittedName>
        <fullName evidence="4">Uncharacterized protein</fullName>
    </submittedName>
</protein>
<evidence type="ECO:0000256" key="2">
    <source>
        <dbReference type="SAM" id="MobiDB-lite"/>
    </source>
</evidence>
<feature type="transmembrane region" description="Helical" evidence="3">
    <location>
        <begin position="269"/>
        <end position="288"/>
    </location>
</feature>
<evidence type="ECO:0000313" key="5">
    <source>
        <dbReference type="Proteomes" id="UP000717585"/>
    </source>
</evidence>